<protein>
    <recommendedName>
        <fullName evidence="5">Secreted protein</fullName>
    </recommendedName>
</protein>
<keyword evidence="4" id="KW-1185">Reference proteome</keyword>
<dbReference type="Proteomes" id="UP000800096">
    <property type="component" value="Unassembled WGS sequence"/>
</dbReference>
<feature type="region of interest" description="Disordered" evidence="1">
    <location>
        <begin position="87"/>
        <end position="116"/>
    </location>
</feature>
<accession>A0A6A5QCR6</accession>
<proteinExistence type="predicted"/>
<evidence type="ECO:0000313" key="4">
    <source>
        <dbReference type="Proteomes" id="UP000800096"/>
    </source>
</evidence>
<evidence type="ECO:0000256" key="1">
    <source>
        <dbReference type="SAM" id="MobiDB-lite"/>
    </source>
</evidence>
<dbReference type="EMBL" id="ML979139">
    <property type="protein sequence ID" value="KAF1913169.1"/>
    <property type="molecule type" value="Genomic_DNA"/>
</dbReference>
<evidence type="ECO:0000256" key="2">
    <source>
        <dbReference type="SAM" id="SignalP"/>
    </source>
</evidence>
<feature type="chain" id="PRO_5025401814" description="Secreted protein" evidence="2">
    <location>
        <begin position="21"/>
        <end position="116"/>
    </location>
</feature>
<feature type="compositionally biased region" description="Polar residues" evidence="1">
    <location>
        <begin position="105"/>
        <end position="116"/>
    </location>
</feature>
<sequence>MGSFACLVLGLSRLLSSVEVEEPRLCSMRKRRHGEITSLRHVLQGACRWHLHFISFSLLSALPRRSSLLRRHGSLAADSNVDFPSGAIKNGLRKQKHRKKEEQGIMSSRATFNKRR</sequence>
<feature type="signal peptide" evidence="2">
    <location>
        <begin position="1"/>
        <end position="20"/>
    </location>
</feature>
<organism evidence="3 4">
    <name type="scientific">Ampelomyces quisqualis</name>
    <name type="common">Powdery mildew agent</name>
    <dbReference type="NCBI Taxonomy" id="50730"/>
    <lineage>
        <taxon>Eukaryota</taxon>
        <taxon>Fungi</taxon>
        <taxon>Dikarya</taxon>
        <taxon>Ascomycota</taxon>
        <taxon>Pezizomycotina</taxon>
        <taxon>Dothideomycetes</taxon>
        <taxon>Pleosporomycetidae</taxon>
        <taxon>Pleosporales</taxon>
        <taxon>Pleosporineae</taxon>
        <taxon>Phaeosphaeriaceae</taxon>
        <taxon>Ampelomyces</taxon>
    </lineage>
</organism>
<gene>
    <name evidence="3" type="ORF">BDU57DRAFT_346620</name>
</gene>
<dbReference type="AlphaFoldDB" id="A0A6A5QCR6"/>
<evidence type="ECO:0008006" key="5">
    <source>
        <dbReference type="Google" id="ProtNLM"/>
    </source>
</evidence>
<name>A0A6A5QCR6_AMPQU</name>
<reference evidence="3" key="1">
    <citation type="journal article" date="2020" name="Stud. Mycol.">
        <title>101 Dothideomycetes genomes: a test case for predicting lifestyles and emergence of pathogens.</title>
        <authorList>
            <person name="Haridas S."/>
            <person name="Albert R."/>
            <person name="Binder M."/>
            <person name="Bloem J."/>
            <person name="Labutti K."/>
            <person name="Salamov A."/>
            <person name="Andreopoulos B."/>
            <person name="Baker S."/>
            <person name="Barry K."/>
            <person name="Bills G."/>
            <person name="Bluhm B."/>
            <person name="Cannon C."/>
            <person name="Castanera R."/>
            <person name="Culley D."/>
            <person name="Daum C."/>
            <person name="Ezra D."/>
            <person name="Gonzalez J."/>
            <person name="Henrissat B."/>
            <person name="Kuo A."/>
            <person name="Liang C."/>
            <person name="Lipzen A."/>
            <person name="Lutzoni F."/>
            <person name="Magnuson J."/>
            <person name="Mondo S."/>
            <person name="Nolan M."/>
            <person name="Ohm R."/>
            <person name="Pangilinan J."/>
            <person name="Park H.-J."/>
            <person name="Ramirez L."/>
            <person name="Alfaro M."/>
            <person name="Sun H."/>
            <person name="Tritt A."/>
            <person name="Yoshinaga Y."/>
            <person name="Zwiers L.-H."/>
            <person name="Turgeon B."/>
            <person name="Goodwin S."/>
            <person name="Spatafora J."/>
            <person name="Crous P."/>
            <person name="Grigoriev I."/>
        </authorList>
    </citation>
    <scope>NUCLEOTIDE SEQUENCE</scope>
    <source>
        <strain evidence="3">HMLAC05119</strain>
    </source>
</reference>
<keyword evidence="2" id="KW-0732">Signal</keyword>
<evidence type="ECO:0000313" key="3">
    <source>
        <dbReference type="EMBL" id="KAF1913169.1"/>
    </source>
</evidence>